<reference evidence="10 11" key="1">
    <citation type="journal article" date="2016" name="Nat. Commun.">
        <title>Thousands of microbial genomes shed light on interconnected biogeochemical processes in an aquifer system.</title>
        <authorList>
            <person name="Anantharaman K."/>
            <person name="Brown C.T."/>
            <person name="Hug L.A."/>
            <person name="Sharon I."/>
            <person name="Castelle C.J."/>
            <person name="Probst A.J."/>
            <person name="Thomas B.C."/>
            <person name="Singh A."/>
            <person name="Wilkins M.J."/>
            <person name="Karaoz U."/>
            <person name="Brodie E.L."/>
            <person name="Williams K.H."/>
            <person name="Hubbard S.S."/>
            <person name="Banfield J.F."/>
        </authorList>
    </citation>
    <scope>NUCLEOTIDE SEQUENCE [LARGE SCALE GENOMIC DNA]</scope>
</reference>
<evidence type="ECO:0008006" key="12">
    <source>
        <dbReference type="Google" id="ProtNLM"/>
    </source>
</evidence>
<dbReference type="InterPro" id="IPR036868">
    <property type="entry name" value="TusA-like_sf"/>
</dbReference>
<keyword evidence="3" id="KW-0479">Metal-binding</keyword>
<keyword evidence="6" id="KW-0411">Iron-sulfur</keyword>
<keyword evidence="5" id="KW-0408">Iron</keyword>
<evidence type="ECO:0000259" key="9">
    <source>
        <dbReference type="Pfam" id="PF03460"/>
    </source>
</evidence>
<dbReference type="SUPFAM" id="SSF55124">
    <property type="entry name" value="Nitrite/Sulfite reductase N-terminal domain-like"/>
    <property type="match status" value="2"/>
</dbReference>
<feature type="domain" description="Nitrite/sulphite reductase 4Fe-4S" evidence="7">
    <location>
        <begin position="120"/>
        <end position="265"/>
    </location>
</feature>
<dbReference type="GO" id="GO:0046872">
    <property type="term" value="F:metal ion binding"/>
    <property type="evidence" value="ECO:0007669"/>
    <property type="project" value="UniProtKB-KW"/>
</dbReference>
<evidence type="ECO:0000256" key="3">
    <source>
        <dbReference type="ARBA" id="ARBA00022723"/>
    </source>
</evidence>
<dbReference type="PRINTS" id="PR00397">
    <property type="entry name" value="SIROHAEM"/>
</dbReference>
<dbReference type="Gene3D" id="3.90.480.10">
    <property type="entry name" value="Sulfite Reductase Hemoprotein,Domain 2"/>
    <property type="match status" value="1"/>
</dbReference>
<gene>
    <name evidence="10" type="ORF">A2557_06785</name>
</gene>
<dbReference type="CDD" id="cd00291">
    <property type="entry name" value="SirA_YedF_YeeD"/>
    <property type="match status" value="1"/>
</dbReference>
<dbReference type="SUPFAM" id="SSF64307">
    <property type="entry name" value="SirA-like"/>
    <property type="match status" value="1"/>
</dbReference>
<dbReference type="AlphaFoldDB" id="A0A1F6H2S4"/>
<dbReference type="Pfam" id="PF03460">
    <property type="entry name" value="NIR_SIR_ferr"/>
    <property type="match status" value="2"/>
</dbReference>
<protein>
    <recommendedName>
        <fullName evidence="12">Sulfite reductase subunit beta (Hemoprotein)</fullName>
    </recommendedName>
</protein>
<keyword evidence="1" id="KW-0004">4Fe-4S</keyword>
<comment type="caution">
    <text evidence="10">The sequence shown here is derived from an EMBL/GenBank/DDBJ whole genome shotgun (WGS) entry which is preliminary data.</text>
</comment>
<accession>A0A1F6H2S4</accession>
<keyword evidence="4" id="KW-0560">Oxidoreductase</keyword>
<keyword evidence="2" id="KW-0349">Heme</keyword>
<dbReference type="PANTHER" id="PTHR32439">
    <property type="entry name" value="FERREDOXIN--NITRITE REDUCTASE, CHLOROPLASTIC"/>
    <property type="match status" value="1"/>
</dbReference>
<dbReference type="PROSITE" id="PS00365">
    <property type="entry name" value="NIR_SIR"/>
    <property type="match status" value="1"/>
</dbReference>
<evidence type="ECO:0000256" key="2">
    <source>
        <dbReference type="ARBA" id="ARBA00022617"/>
    </source>
</evidence>
<dbReference type="InterPro" id="IPR005117">
    <property type="entry name" value="NiRdtase/SiRdtase_haem-b_fer"/>
</dbReference>
<evidence type="ECO:0000256" key="1">
    <source>
        <dbReference type="ARBA" id="ARBA00022485"/>
    </source>
</evidence>
<dbReference type="Gene3D" id="3.30.413.10">
    <property type="entry name" value="Sulfite Reductase Hemoprotein, domain 1"/>
    <property type="match status" value="2"/>
</dbReference>
<sequence>MRFFQLPPQLPADLDLFETQVADYQKGSLPAVKFKGLRVAHGLYEQRQEGTFMVRLRCPGGALTPAQLEKAAMVSARYGAETLAVTTRGGIQLSFVKLGDLIAVVRELVSVGLSGRAGGGNTVRNLIAPHDSGVATDEVFDISPYLFALTSRMVAEPDSLDLPRKFKIGFSGKKNDPAKTKLSCLGFWAKENEGRRGFEVWVAGGTGSSVKPGHLLLDWIPDHRVYYVTKALKRMFDQHGNRRQRSKAKIKWLYEKLGKEEFERLFFRFYALEQQEPGLELKLEPVKNEAQVAAGLAVESPQDEAAFGRWKQRNLKAQSQPGLWQVRVPLLHGNLKNEEAQALAKLAGSFGPNSLRLSTEQNLYLRNIPETHLGNIFNLVSRLESTGLSNRPALLGNMVTCTGAHTCALGMTLSRPAVVEVQKALLASDLDLDALGDLKIYSSGCPNACGNNHTGDIGFFGKTGKLGQDLYPAYMVQIGTKMEGAEMQLARRIESVAAKDLPAFTVAFLKGWQNKRPLWPKIQDYLNSDEAVADLLAVAGKFNATVPTIEANEDYYKDWSDSNRFTLLKGRKAECSAGLFDMIEVDFETIRESTKLLEAGLKGESRKKELYRLVSSAAHCLLVTRGIEAFSDQEIFDAFLEHFIGAGLVPKLYQQPIELAKGRNLDGLDPWAGEVIALGEFMKKLYDSMDDSLRFNLEQMAGIEPVAVPQTKAEETVPQTVQAEKKTDGFKDFRGVSCPMNFVKTKIALAAMTSGQTLEVLLDDGQPILNVPESVRLEGHQILSQTQDPAGHWSVMVLKA</sequence>
<name>A0A1F6H2S4_9PROT</name>
<dbReference type="EMBL" id="MFNF01000001">
    <property type="protein sequence ID" value="OGH04688.1"/>
    <property type="molecule type" value="Genomic_DNA"/>
</dbReference>
<feature type="domain" description="Nitrite/Sulfite reductase ferredoxin-like" evidence="9">
    <location>
        <begin position="318"/>
        <end position="378"/>
    </location>
</feature>
<dbReference type="InterPro" id="IPR045854">
    <property type="entry name" value="NO2/SO3_Rdtase_4Fe4S_sf"/>
</dbReference>
<dbReference type="InterPro" id="IPR051329">
    <property type="entry name" value="NIR_SIR_4Fe-4S"/>
</dbReference>
<feature type="domain" description="Nitrite/Sulfite reductase ferredoxin-like" evidence="9">
    <location>
        <begin position="44"/>
        <end position="109"/>
    </location>
</feature>
<dbReference type="InterPro" id="IPR006067">
    <property type="entry name" value="NO2/SO3_Rdtase_4Fe4S_dom"/>
</dbReference>
<organism evidence="10 11">
    <name type="scientific">Candidatus Lambdaproteobacteria bacterium RIFOXYD2_FULL_56_26</name>
    <dbReference type="NCBI Taxonomy" id="1817773"/>
    <lineage>
        <taxon>Bacteria</taxon>
        <taxon>Pseudomonadati</taxon>
        <taxon>Pseudomonadota</taxon>
        <taxon>Candidatus Lambdaproteobacteria</taxon>
    </lineage>
</organism>
<evidence type="ECO:0000256" key="5">
    <source>
        <dbReference type="ARBA" id="ARBA00023004"/>
    </source>
</evidence>
<evidence type="ECO:0000259" key="7">
    <source>
        <dbReference type="Pfam" id="PF01077"/>
    </source>
</evidence>
<dbReference type="Proteomes" id="UP000177583">
    <property type="component" value="Unassembled WGS sequence"/>
</dbReference>
<evidence type="ECO:0000313" key="10">
    <source>
        <dbReference type="EMBL" id="OGH04688.1"/>
    </source>
</evidence>
<dbReference type="Pfam" id="PF01077">
    <property type="entry name" value="NIR_SIR"/>
    <property type="match status" value="1"/>
</dbReference>
<dbReference type="GO" id="GO:0016491">
    <property type="term" value="F:oxidoreductase activity"/>
    <property type="evidence" value="ECO:0007669"/>
    <property type="project" value="UniProtKB-KW"/>
</dbReference>
<evidence type="ECO:0000256" key="4">
    <source>
        <dbReference type="ARBA" id="ARBA00023002"/>
    </source>
</evidence>
<dbReference type="SUPFAM" id="SSF56014">
    <property type="entry name" value="Nitrite and sulphite reductase 4Fe-4S domain-like"/>
    <property type="match status" value="2"/>
</dbReference>
<dbReference type="InterPro" id="IPR006066">
    <property type="entry name" value="NO2/SO3_Rdtase_FeS/sirohaem_BS"/>
</dbReference>
<dbReference type="InterPro" id="IPR036136">
    <property type="entry name" value="Nit/Sulf_reduc_fer-like_dom_sf"/>
</dbReference>
<evidence type="ECO:0000259" key="8">
    <source>
        <dbReference type="Pfam" id="PF01206"/>
    </source>
</evidence>
<dbReference type="GO" id="GO:0020037">
    <property type="term" value="F:heme binding"/>
    <property type="evidence" value="ECO:0007669"/>
    <property type="project" value="InterPro"/>
</dbReference>
<dbReference type="InterPro" id="IPR001455">
    <property type="entry name" value="TusA-like"/>
</dbReference>
<dbReference type="Gene3D" id="3.30.110.40">
    <property type="entry name" value="TusA-like domain"/>
    <property type="match status" value="1"/>
</dbReference>
<dbReference type="PANTHER" id="PTHR32439:SF9">
    <property type="entry name" value="BLR3264 PROTEIN"/>
    <property type="match status" value="1"/>
</dbReference>
<evidence type="ECO:0000256" key="6">
    <source>
        <dbReference type="ARBA" id="ARBA00023014"/>
    </source>
</evidence>
<feature type="domain" description="UPF0033" evidence="8">
    <location>
        <begin position="732"/>
        <end position="799"/>
    </location>
</feature>
<proteinExistence type="predicted"/>
<dbReference type="GO" id="GO:0051539">
    <property type="term" value="F:4 iron, 4 sulfur cluster binding"/>
    <property type="evidence" value="ECO:0007669"/>
    <property type="project" value="UniProtKB-KW"/>
</dbReference>
<evidence type="ECO:0000313" key="11">
    <source>
        <dbReference type="Proteomes" id="UP000177583"/>
    </source>
</evidence>
<dbReference type="Pfam" id="PF01206">
    <property type="entry name" value="TusA"/>
    <property type="match status" value="1"/>
</dbReference>